<organism evidence="3">
    <name type="scientific">Attheya septentrionalis</name>
    <dbReference type="NCBI Taxonomy" id="420275"/>
    <lineage>
        <taxon>Eukaryota</taxon>
        <taxon>Sar</taxon>
        <taxon>Stramenopiles</taxon>
        <taxon>Ochrophyta</taxon>
        <taxon>Bacillariophyta</taxon>
        <taxon>Coscinodiscophyceae</taxon>
        <taxon>Chaetocerotophycidae</taxon>
        <taxon>Chaetocerotales</taxon>
        <taxon>Attheyaceae</taxon>
        <taxon>Attheya</taxon>
    </lineage>
</organism>
<dbReference type="PANTHER" id="PTHR15681:SF1">
    <property type="entry name" value="MAD2L1-BINDING PROTEIN"/>
    <property type="match status" value="1"/>
</dbReference>
<dbReference type="Gene3D" id="3.30.900.20">
    <property type="match status" value="1"/>
</dbReference>
<name>A0A6T7GJ10_9STRA</name>
<dbReference type="Pfam" id="PF06581">
    <property type="entry name" value="p31comet"/>
    <property type="match status" value="1"/>
</dbReference>
<dbReference type="InterPro" id="IPR053729">
    <property type="entry name" value="MAD2L1BP_domain_sf"/>
</dbReference>
<evidence type="ECO:0000256" key="1">
    <source>
        <dbReference type="SAM" id="MobiDB-lite"/>
    </source>
</evidence>
<dbReference type="GO" id="GO:0005634">
    <property type="term" value="C:nucleus"/>
    <property type="evidence" value="ECO:0007669"/>
    <property type="project" value="InterPro"/>
</dbReference>
<feature type="region of interest" description="Disordered" evidence="1">
    <location>
        <begin position="1"/>
        <end position="21"/>
    </location>
</feature>
<protein>
    <submittedName>
        <fullName evidence="3">Uncharacterized protein</fullName>
    </submittedName>
</protein>
<dbReference type="PANTHER" id="PTHR15681">
    <property type="entry name" value="MAD2L1-BINDING PROTEIN"/>
    <property type="match status" value="1"/>
</dbReference>
<proteinExistence type="predicted"/>
<dbReference type="AlphaFoldDB" id="A0A6T7GJ10"/>
<accession>A0A6T7GJ10</accession>
<dbReference type="EMBL" id="HBHQ01006347">
    <property type="protein sequence ID" value="CAD9812447.1"/>
    <property type="molecule type" value="Transcribed_RNA"/>
</dbReference>
<sequence>MDAQHGFRQVPLGRGNVNDMEKNDSSGYGYLGIPEHAVRLRLSLAKSPVLTANIKFAAMQALLLHILYTRGVIPCLAQELLSLKTKATPQFSRDESSNGCKKQPRKEERKRRAVLQCASELEALLTDLNQVFDQNCSQITSVVMTLGPSIMSPREQYVIVFHDAASVGLDGEFITEQRKRIGISNRNEFAMQKNAASKDKIQREISRRIIQEFLRGTMEASNMFASPVAKVPPSSRKLNIAFLFKNDSPAQFNHLSKKNVMKCPSKEKENIQSKTNVSKNDEKAQILNNPNDACLVVRRNFSIRTPRMVSKKKNIHRPFVILDIAPMKSASSSDENFQEQGGQWMSLRRTLKGFRH</sequence>
<dbReference type="InterPro" id="IPR009511">
    <property type="entry name" value="MAD1/Cdc20-bound-Mad2-bd"/>
</dbReference>
<dbReference type="GO" id="GO:0007096">
    <property type="term" value="P:regulation of exit from mitosis"/>
    <property type="evidence" value="ECO:0007669"/>
    <property type="project" value="InterPro"/>
</dbReference>
<evidence type="ECO:0000313" key="3">
    <source>
        <dbReference type="EMBL" id="CAD9812449.1"/>
    </source>
</evidence>
<dbReference type="EMBL" id="HBHQ01006349">
    <property type="protein sequence ID" value="CAD9812449.1"/>
    <property type="molecule type" value="Transcribed_RNA"/>
</dbReference>
<reference evidence="3" key="1">
    <citation type="submission" date="2021-01" db="EMBL/GenBank/DDBJ databases">
        <authorList>
            <person name="Corre E."/>
            <person name="Pelletier E."/>
            <person name="Niang G."/>
            <person name="Scheremetjew M."/>
            <person name="Finn R."/>
            <person name="Kale V."/>
            <person name="Holt S."/>
            <person name="Cochrane G."/>
            <person name="Meng A."/>
            <person name="Brown T."/>
            <person name="Cohen L."/>
        </authorList>
    </citation>
    <scope>NUCLEOTIDE SEQUENCE</scope>
    <source>
        <strain evidence="3">CCMP2084</strain>
    </source>
</reference>
<gene>
    <name evidence="2" type="ORF">ASEP1449_LOCUS4272</name>
    <name evidence="3" type="ORF">ASEP1449_LOCUS4274</name>
</gene>
<evidence type="ECO:0000313" key="2">
    <source>
        <dbReference type="EMBL" id="CAD9812447.1"/>
    </source>
</evidence>
<feature type="region of interest" description="Disordered" evidence="1">
    <location>
        <begin position="88"/>
        <end position="108"/>
    </location>
</feature>